<dbReference type="EMBL" id="CP015230">
    <property type="protein sequence ID" value="ANP41285.1"/>
    <property type="molecule type" value="Genomic_DNA"/>
</dbReference>
<dbReference type="UniPathway" id="UPA00326"/>
<protein>
    <recommendedName>
        <fullName evidence="10">Ribonucleoside-diphosphate reductase</fullName>
        <ecNumber evidence="10">1.17.4.1</ecNumber>
    </recommendedName>
</protein>
<dbReference type="InterPro" id="IPR013346">
    <property type="entry name" value="NrdE_NrdA_C"/>
</dbReference>
<evidence type="ECO:0000256" key="10">
    <source>
        <dbReference type="RuleBase" id="RU003410"/>
    </source>
</evidence>
<comment type="catalytic activity">
    <reaction evidence="8 10">
        <text>a 2'-deoxyribonucleoside 5'-diphosphate + [thioredoxin]-disulfide + H2O = a ribonucleoside 5'-diphosphate + [thioredoxin]-dithiol</text>
        <dbReference type="Rhea" id="RHEA:23252"/>
        <dbReference type="Rhea" id="RHEA-COMP:10698"/>
        <dbReference type="Rhea" id="RHEA-COMP:10700"/>
        <dbReference type="ChEBI" id="CHEBI:15377"/>
        <dbReference type="ChEBI" id="CHEBI:29950"/>
        <dbReference type="ChEBI" id="CHEBI:50058"/>
        <dbReference type="ChEBI" id="CHEBI:57930"/>
        <dbReference type="ChEBI" id="CHEBI:73316"/>
        <dbReference type="EC" id="1.17.4.1"/>
    </reaction>
</comment>
<evidence type="ECO:0000256" key="5">
    <source>
        <dbReference type="ARBA" id="ARBA00023002"/>
    </source>
</evidence>
<dbReference type="InterPro" id="IPR013554">
    <property type="entry name" value="RNR_N"/>
</dbReference>
<dbReference type="STRING" id="1265309.K529_010960"/>
<keyword evidence="4" id="KW-0067">ATP-binding</keyword>
<dbReference type="RefSeq" id="WP_040642121.1">
    <property type="nucleotide sequence ID" value="NZ_CP015230.1"/>
</dbReference>
<name>A0A1B1A408_9RHOB</name>
<dbReference type="SUPFAM" id="SSF48168">
    <property type="entry name" value="R1 subunit of ribonucleotide reductase, N-terminal domain"/>
    <property type="match status" value="1"/>
</dbReference>
<dbReference type="InterPro" id="IPR039718">
    <property type="entry name" value="Rrm1"/>
</dbReference>
<gene>
    <name evidence="12" type="ORF">K529_010960</name>
</gene>
<keyword evidence="3" id="KW-0547">Nucleotide-binding</keyword>
<dbReference type="InterPro" id="IPR013509">
    <property type="entry name" value="RNR_lsu_N"/>
</dbReference>
<organism evidence="12 13">
    <name type="scientific">Tritonibacter mobilis F1926</name>
    <dbReference type="NCBI Taxonomy" id="1265309"/>
    <lineage>
        <taxon>Bacteria</taxon>
        <taxon>Pseudomonadati</taxon>
        <taxon>Pseudomonadota</taxon>
        <taxon>Alphaproteobacteria</taxon>
        <taxon>Rhodobacterales</taxon>
        <taxon>Paracoccaceae</taxon>
        <taxon>Tritonibacter</taxon>
    </lineage>
</organism>
<accession>A0A1B1A408</accession>
<dbReference type="KEGG" id="rmb:K529_010960"/>
<evidence type="ECO:0000256" key="1">
    <source>
        <dbReference type="ARBA" id="ARBA00010406"/>
    </source>
</evidence>
<dbReference type="GO" id="GO:0004748">
    <property type="term" value="F:ribonucleoside-diphosphate reductase activity, thioredoxin disulfide as acceptor"/>
    <property type="evidence" value="ECO:0007669"/>
    <property type="project" value="UniProtKB-EC"/>
</dbReference>
<dbReference type="Pfam" id="PF02867">
    <property type="entry name" value="Ribonuc_red_lgC"/>
    <property type="match status" value="1"/>
</dbReference>
<dbReference type="NCBIfam" id="TIGR02506">
    <property type="entry name" value="NrdE_NrdA"/>
    <property type="match status" value="1"/>
</dbReference>
<evidence type="ECO:0000256" key="8">
    <source>
        <dbReference type="ARBA" id="ARBA00047754"/>
    </source>
</evidence>
<dbReference type="SUPFAM" id="SSF51998">
    <property type="entry name" value="PFL-like glycyl radical enzymes"/>
    <property type="match status" value="1"/>
</dbReference>
<dbReference type="InterPro" id="IPR026459">
    <property type="entry name" value="RNR_1b_NrdE"/>
</dbReference>
<dbReference type="Pfam" id="PF08343">
    <property type="entry name" value="RNR_N"/>
    <property type="match status" value="1"/>
</dbReference>
<keyword evidence="6 10" id="KW-0215">Deoxyribonucleotide synthesis</keyword>
<dbReference type="Gene3D" id="3.20.70.20">
    <property type="match status" value="1"/>
</dbReference>
<evidence type="ECO:0000256" key="2">
    <source>
        <dbReference type="ARBA" id="ARBA00022533"/>
    </source>
</evidence>
<dbReference type="InterPro" id="IPR008926">
    <property type="entry name" value="RNR_R1-su_N"/>
</dbReference>
<dbReference type="GO" id="GO:0009263">
    <property type="term" value="P:deoxyribonucleotide biosynthetic process"/>
    <property type="evidence" value="ECO:0007669"/>
    <property type="project" value="UniProtKB-KW"/>
</dbReference>
<dbReference type="AlphaFoldDB" id="A0A1B1A408"/>
<dbReference type="GeneID" id="28250358"/>
<comment type="similarity">
    <text evidence="1 10">Belongs to the ribonucleoside diphosphate reductase large chain family.</text>
</comment>
<keyword evidence="5 10" id="KW-0560">Oxidoreductase</keyword>
<keyword evidence="2" id="KW-0021">Allosteric enzyme</keyword>
<evidence type="ECO:0000256" key="6">
    <source>
        <dbReference type="ARBA" id="ARBA00023116"/>
    </source>
</evidence>
<dbReference type="CDD" id="cd01679">
    <property type="entry name" value="RNR_I"/>
    <property type="match status" value="1"/>
</dbReference>
<dbReference type="InterPro" id="IPR000788">
    <property type="entry name" value="RNR_lg_C"/>
</dbReference>
<dbReference type="GO" id="GO:0005524">
    <property type="term" value="F:ATP binding"/>
    <property type="evidence" value="ECO:0007669"/>
    <property type="project" value="UniProtKB-KW"/>
</dbReference>
<reference evidence="12 13" key="1">
    <citation type="journal article" date="2016" name="ISME J.">
        <title>Global occurrence and heterogeneity of the Roseobacter-clade species Ruegeria mobilis.</title>
        <authorList>
            <person name="Sonnenschein E."/>
            <person name="Gram L."/>
        </authorList>
    </citation>
    <scope>NUCLEOTIDE SEQUENCE [LARGE SCALE GENOMIC DNA]</scope>
    <source>
        <strain evidence="12 13">F1926</strain>
    </source>
</reference>
<evidence type="ECO:0000259" key="11">
    <source>
        <dbReference type="PROSITE" id="PS00089"/>
    </source>
</evidence>
<dbReference type="Pfam" id="PF00317">
    <property type="entry name" value="Ribonuc_red_lgN"/>
    <property type="match status" value="1"/>
</dbReference>
<dbReference type="Gene3D" id="1.10.1650.20">
    <property type="match status" value="1"/>
</dbReference>
<evidence type="ECO:0000256" key="4">
    <source>
        <dbReference type="ARBA" id="ARBA00022840"/>
    </source>
</evidence>
<dbReference type="Proteomes" id="UP000013243">
    <property type="component" value="Chromosome"/>
</dbReference>
<dbReference type="EC" id="1.17.4.1" evidence="10"/>
<dbReference type="FunFam" id="1.10.1650.20:FF:000002">
    <property type="entry name" value="Ribonucleoside-diphosphate reductase"/>
    <property type="match status" value="1"/>
</dbReference>
<evidence type="ECO:0000256" key="3">
    <source>
        <dbReference type="ARBA" id="ARBA00022741"/>
    </source>
</evidence>
<dbReference type="GO" id="GO:0005971">
    <property type="term" value="C:ribonucleoside-diphosphate reductase complex"/>
    <property type="evidence" value="ECO:0007669"/>
    <property type="project" value="TreeGrafter"/>
</dbReference>
<evidence type="ECO:0000256" key="9">
    <source>
        <dbReference type="ARBA" id="ARBA00056598"/>
    </source>
</evidence>
<sequence>MLDASVTADLDYHALNAMLNLYDDEGNIQFDADRMAARQYFLQHVNQNTVFFHSLDEKLGYLVEKGYYEPEVLDQYSRNFQRKIWDAAYGKKFRFPSFLGAFKYYTSYTLKTRDGQRYLERYEDRVVMNALTLARGDEKLAMKLMSEIIDGRFQPATPTFLNAGKKARGEFVSCFLLRLEDNMESIGRGINSALQLSKRGGGVALMLTNIREHGAPIKGIENQSSGVIPVMKLLEDSFSYANQLGARQGAGAVYLNAHHPDILRFLDTKRENADEKIRIKTLSLGVVIPDITFQLAKKNEDMYLFSPHDVEKVYGQAFSEISVTEKYHEMVDNPQIRKKKINARAFFQTIAEIQFESGYPYIMFEDTVNAANPIAGRIAMSNLCSEILQVNEASEFNDDLSYAQMGTDISCNLGSMNIARAMDGGDLAGTVGTAIRALNAVSEMSSIDSVPSIRKGNEEGHAIGLGQMNLHGYLARERIHYGSAEGVDFTNIYFCTVLYHALSASNALAKEKKAKFKGFEDSAYADGSFFEKYVDQDWLPETDRVKELFEAAGIEIPTRKDWEALRDKVMKYGLYNRNLQAVPPTGSISYINYATSSIHPITAKIEIRKEGKIGRVYYPAPYMTNDNLEYYRDAYDIGPEAIIDTYAAATQHVDQGLSLTLFFPAEASTRDINRAQIYAWKKGIKTIYYIRLRQQALEGTEVEGCVSCSL</sequence>
<comment type="function">
    <text evidence="9">Provides the precursors necessary for DNA synthesis. Catalyzes the biosynthesis of deoxyribonucleotides from the corresponding ribonucleotides. R1E contains the binding sites for both substrates and allosteric effectors and carries out the actual reduction of the ribonucleotide.</text>
</comment>
<dbReference type="PANTHER" id="PTHR11573:SF30">
    <property type="entry name" value="RIBONUCLEOSIDE-DIPHOSPHATE REDUCTASE 2 SUBUNIT ALPHA"/>
    <property type="match status" value="1"/>
</dbReference>
<evidence type="ECO:0000313" key="13">
    <source>
        <dbReference type="Proteomes" id="UP000013243"/>
    </source>
</evidence>
<evidence type="ECO:0000256" key="7">
    <source>
        <dbReference type="ARBA" id="ARBA00023157"/>
    </source>
</evidence>
<evidence type="ECO:0000313" key="12">
    <source>
        <dbReference type="EMBL" id="ANP41285.1"/>
    </source>
</evidence>
<dbReference type="NCBIfam" id="TIGR04170">
    <property type="entry name" value="RNR_1b_NrdE"/>
    <property type="match status" value="1"/>
</dbReference>
<dbReference type="PANTHER" id="PTHR11573">
    <property type="entry name" value="RIBONUCLEOSIDE-DIPHOSPHATE REDUCTASE LARGE CHAIN"/>
    <property type="match status" value="1"/>
</dbReference>
<dbReference type="PRINTS" id="PR01183">
    <property type="entry name" value="RIBORDTASEM1"/>
</dbReference>
<keyword evidence="7" id="KW-1015">Disulfide bond</keyword>
<dbReference type="OrthoDB" id="9762933at2"/>
<proteinExistence type="inferred from homology"/>
<feature type="domain" description="Ribonucleotide reductase large subunit" evidence="11">
    <location>
        <begin position="562"/>
        <end position="584"/>
    </location>
</feature>
<dbReference type="PROSITE" id="PS00089">
    <property type="entry name" value="RIBORED_LARGE"/>
    <property type="match status" value="1"/>
</dbReference>